<evidence type="ECO:0000313" key="4">
    <source>
        <dbReference type="Proteomes" id="UP000271708"/>
    </source>
</evidence>
<sequence>MIASTGAGEIAIGDASMFFVGDQAARLNEETLDSVAARAEGAKLEADWRRFREESKQLVSAGTRQATESEGGSDGDVLRVDEAFTTSERQPRTGWNRPHVMHVTFALREDEGQLSDETWGRIAADYVKGMGFAGGDDEPGCRWAAWRHGLSASGNDHIHVAVCLVREDGRWANEHRSFMRSRAIGDELEKKYGLRPVKDSEQQRGMPAYTKGEARRMRESGTEIPERQRLAMVVRTAAMNAGTEKQFIAEVLRQGVRVRPRFSKDGTEVTGASYTFRDGSGPWLGGTSLARDLTLPKLRAMWDDTPQNRAEAKGVWDRREGIPKESAAPAGTGSWNAAQQALAKWAAKVEQIDPRDYATWSSTARDAAAITSELTRSSGGRQEQLLANATQELARNAQTRQRVAAPAADDARVACRHISLALRSASKSDATGWWAVWQQLSRVNRAIHGAQSARGELVRAQRFERAAHRDLVSIQNGLRKAAESKPAQTPRPRAAQRTTETNREQGR</sequence>
<feature type="domain" description="MobA/VirD2-like nuclease" evidence="2">
    <location>
        <begin position="80"/>
        <end position="194"/>
    </location>
</feature>
<dbReference type="EMBL" id="CP046475">
    <property type="protein sequence ID" value="QGX08846.1"/>
    <property type="molecule type" value="Genomic_DNA"/>
</dbReference>
<evidence type="ECO:0000313" key="3">
    <source>
        <dbReference type="EMBL" id="QGX08846.1"/>
    </source>
</evidence>
<gene>
    <name evidence="3" type="ORF">EEW87_17475</name>
</gene>
<dbReference type="Proteomes" id="UP000271708">
    <property type="component" value="Plasmid unnamed"/>
</dbReference>
<feature type="region of interest" description="Disordered" evidence="1">
    <location>
        <begin position="469"/>
        <end position="507"/>
    </location>
</feature>
<accession>A0A650GF06</accession>
<protein>
    <recommendedName>
        <fullName evidence="2">MobA/VirD2-like nuclease domain-containing protein</fullName>
    </recommendedName>
</protein>
<name>A0A650GF06_9MICO</name>
<keyword evidence="3" id="KW-0614">Plasmid</keyword>
<evidence type="ECO:0000256" key="1">
    <source>
        <dbReference type="SAM" id="MobiDB-lite"/>
    </source>
</evidence>
<reference evidence="3 4" key="1">
    <citation type="submission" date="2019-11" db="EMBL/GenBank/DDBJ databases">
        <title>Complete Genome Sequence of Janibacter melonis M714.</title>
        <authorList>
            <person name="Zhao Q."/>
        </authorList>
    </citation>
    <scope>NUCLEOTIDE SEQUENCE [LARGE SCALE GENOMIC DNA]</scope>
    <source>
        <strain evidence="3 4">M714</strain>
        <plasmid evidence="3 4">unnamed</plasmid>
    </source>
</reference>
<proteinExistence type="predicted"/>
<dbReference type="RefSeq" id="WP_148041632.1">
    <property type="nucleotide sequence ID" value="NZ_CP046475.1"/>
</dbReference>
<dbReference type="KEGG" id="jme:EEW87_17475"/>
<dbReference type="InterPro" id="IPR005094">
    <property type="entry name" value="Endonuclease_MobA/VirD2"/>
</dbReference>
<dbReference type="GeneID" id="59163521"/>
<dbReference type="AlphaFoldDB" id="A0A650GF06"/>
<organism evidence="3 4">
    <name type="scientific">Janibacter melonis</name>
    <dbReference type="NCBI Taxonomy" id="262209"/>
    <lineage>
        <taxon>Bacteria</taxon>
        <taxon>Bacillati</taxon>
        <taxon>Actinomycetota</taxon>
        <taxon>Actinomycetes</taxon>
        <taxon>Micrococcales</taxon>
        <taxon>Intrasporangiaceae</taxon>
        <taxon>Janibacter</taxon>
    </lineage>
</organism>
<geneLocation type="plasmid" evidence="3">
    <name>unnamed</name>
</geneLocation>
<dbReference type="Pfam" id="PF03432">
    <property type="entry name" value="Relaxase"/>
    <property type="match status" value="1"/>
</dbReference>
<evidence type="ECO:0000259" key="2">
    <source>
        <dbReference type="Pfam" id="PF03432"/>
    </source>
</evidence>